<accession>A0ABP3MEF2</accession>
<sequence>MTLLPTPVAGGTPVQRGPDRHVRHPIDTALRLLSGGWSVARGGSVSVVGPCCSRTFTPASAGAA</sequence>
<keyword evidence="3" id="KW-1185">Reference proteome</keyword>
<dbReference type="EMBL" id="BAAADB010000029">
    <property type="protein sequence ID" value="GAA0518826.1"/>
    <property type="molecule type" value="Genomic_DNA"/>
</dbReference>
<evidence type="ECO:0000313" key="3">
    <source>
        <dbReference type="Proteomes" id="UP001500191"/>
    </source>
</evidence>
<reference evidence="3" key="1">
    <citation type="journal article" date="2019" name="Int. J. Syst. Evol. Microbiol.">
        <title>The Global Catalogue of Microorganisms (GCM) 10K type strain sequencing project: providing services to taxonomists for standard genome sequencing and annotation.</title>
        <authorList>
            <consortium name="The Broad Institute Genomics Platform"/>
            <consortium name="The Broad Institute Genome Sequencing Center for Infectious Disease"/>
            <person name="Wu L."/>
            <person name="Ma J."/>
        </authorList>
    </citation>
    <scope>NUCLEOTIDE SEQUENCE [LARGE SCALE GENOMIC DNA]</scope>
    <source>
        <strain evidence="3">JCM 14368</strain>
    </source>
</reference>
<dbReference type="RefSeq" id="WP_343760055.1">
    <property type="nucleotide sequence ID" value="NZ_BAAADB010000029.1"/>
</dbReference>
<evidence type="ECO:0000256" key="1">
    <source>
        <dbReference type="SAM" id="MobiDB-lite"/>
    </source>
</evidence>
<proteinExistence type="predicted"/>
<evidence type="ECO:0000313" key="2">
    <source>
        <dbReference type="EMBL" id="GAA0518826.1"/>
    </source>
</evidence>
<organism evidence="2 3">
    <name type="scientific">Deinococcus depolymerans</name>
    <dbReference type="NCBI Taxonomy" id="392408"/>
    <lineage>
        <taxon>Bacteria</taxon>
        <taxon>Thermotogati</taxon>
        <taxon>Deinococcota</taxon>
        <taxon>Deinococci</taxon>
        <taxon>Deinococcales</taxon>
        <taxon>Deinococcaceae</taxon>
        <taxon>Deinococcus</taxon>
    </lineage>
</organism>
<comment type="caution">
    <text evidence="2">The sequence shown here is derived from an EMBL/GenBank/DDBJ whole genome shotgun (WGS) entry which is preliminary data.</text>
</comment>
<dbReference type="Proteomes" id="UP001500191">
    <property type="component" value="Unassembled WGS sequence"/>
</dbReference>
<feature type="region of interest" description="Disordered" evidence="1">
    <location>
        <begin position="1"/>
        <end position="21"/>
    </location>
</feature>
<name>A0ABP3MEF2_9DEIO</name>
<protein>
    <submittedName>
        <fullName evidence="2">Uncharacterized protein</fullName>
    </submittedName>
</protein>
<gene>
    <name evidence="2" type="ORF">GCM10008937_27990</name>
</gene>